<dbReference type="Proteomes" id="UP000218543">
    <property type="component" value="Unassembled WGS sequence"/>
</dbReference>
<reference evidence="15 26" key="13">
    <citation type="submission" date="2019-01" db="EMBL/GenBank/DDBJ databases">
        <title>Genomic analysis of febrile catheter-associated UTI E. coli isolates.</title>
        <authorList>
            <person name="Potter R."/>
            <person name="Zou Z."/>
            <person name="Henderson J."/>
            <person name="Dantas G."/>
        </authorList>
    </citation>
    <scope>NUCLEOTIDE SEQUENCE [LARGE SCALE GENOMIC DNA]</scope>
    <source>
        <strain evidence="15 26">29_CAASB</strain>
    </source>
</reference>
<evidence type="ECO:0000313" key="10">
    <source>
        <dbReference type="EMBL" id="PZZ63880.1"/>
    </source>
</evidence>
<dbReference type="EMBL" id="RROO01000065">
    <property type="protein sequence ID" value="TJF60754.1"/>
    <property type="molecule type" value="Genomic_DNA"/>
</dbReference>
<dbReference type="AlphaFoldDB" id="A0A1L7AVB3"/>
<dbReference type="Proteomes" id="UP000854059">
    <property type="component" value="Unassembled WGS sequence"/>
</dbReference>
<evidence type="ECO:0000313" key="30">
    <source>
        <dbReference type="Proteomes" id="UP000321299"/>
    </source>
</evidence>
<evidence type="ECO:0000313" key="28">
    <source>
        <dbReference type="Proteomes" id="UP000305093"/>
    </source>
</evidence>
<reference evidence="6 33" key="18">
    <citation type="journal article" date="2020" name="Int. J. Nanomedicine">
        <title>Consequences Of Long-Term Bacteria's Exposure To Silver Nanoformulations With Different PhysicoChemical Properties.</title>
        <authorList>
            <person name="Kedziora A."/>
            <person name="Wernecki M."/>
            <person name="Korzekwa K."/>
            <person name="Speruda M."/>
            <person name="Gerasymchuk Y."/>
            <person name="Lukowiak A."/>
            <person name="Bugla-Ploskonska G."/>
        </authorList>
    </citation>
    <scope>NUCLEOTIDE SEQUENCE [LARGE SCALE GENOMIC DNA]</scope>
    <source>
        <strain evidence="6 33">ATCC 11230</strain>
    </source>
</reference>
<reference evidence="10 21" key="5">
    <citation type="submission" date="2018-05" db="EMBL/GenBank/DDBJ databases">
        <title>Genomic sequencing of EHEC O26 New European Clone.</title>
        <authorList>
            <person name="Karnisova L."/>
            <person name="Nunvar J."/>
            <person name="Marejkova M."/>
            <person name="Mellmann A."/>
            <person name="Drevinek P."/>
            <person name="Blahova K."/>
            <person name="Bielaszewska M."/>
        </authorList>
    </citation>
    <scope>NUCLEOTIDE SEQUENCE [LARGE SCALE GENOMIC DNA]</scope>
    <source>
        <strain evidence="10 21">14-391</strain>
    </source>
</reference>
<dbReference type="Proteomes" id="UP000359125">
    <property type="component" value="Unassembled WGS sequence"/>
</dbReference>
<reference evidence="13 25" key="3">
    <citation type="journal article" date="2018" name="BMC Microbiol.">
        <title>Genome sequencing of strains of the most prevalent clonal group of O1:K1:H7 Escherichia coli that causes neonatal meningitis in France.</title>
        <authorList>
            <person name="Geslain G."/>
            <person name="Birgy A."/>
            <person name="Adiba S."/>
            <person name="Magnan M."/>
            <person name="Courroux C."/>
            <person name="Levy C."/>
            <person name="Cohen R."/>
            <person name="Bidet P."/>
            <person name="Bonacorsi S."/>
        </authorList>
    </citation>
    <scope>NUCLEOTIDE SEQUENCE [LARGE SCALE GENOMIC DNA]</scope>
    <source>
        <strain evidence="13 25">S308</strain>
    </source>
</reference>
<dbReference type="Proteomes" id="UP000306700">
    <property type="component" value="Unassembled WGS sequence"/>
</dbReference>
<evidence type="ECO:0000313" key="20">
    <source>
        <dbReference type="Proteomes" id="UP000218543"/>
    </source>
</evidence>
<reference evidence="8 20" key="1">
    <citation type="submission" date="2016-12" db="EMBL/GenBank/DDBJ databases">
        <title>Real-Time Genomic Investigation Underlying the Public Health Response to a Shiga Toxin-Producing Escherichia Coli O26:H11 Outbreak in a Nursery.</title>
        <authorList>
            <person name="Ferdous M."/>
            <person name="Moran-Gilad J."/>
            <person name="Rossen J.W."/>
            <person name="Gdalevich M."/>
        </authorList>
    </citation>
    <scope>NUCLEOTIDE SEQUENCE [LARGE SCALE GENOMIC DNA]</scope>
    <source>
        <strain evidence="8 20">STEC 514-2</strain>
    </source>
</reference>
<evidence type="ECO:0000313" key="25">
    <source>
        <dbReference type="Proteomes" id="UP000284508"/>
    </source>
</evidence>
<dbReference type="Proteomes" id="UP000291778">
    <property type="component" value="Unassembled WGS sequence"/>
</dbReference>
<dbReference type="Proteomes" id="UP000846355">
    <property type="component" value="Unassembled WGS sequence"/>
</dbReference>
<evidence type="ECO:0000313" key="13">
    <source>
        <dbReference type="EMBL" id="RIB41055.1"/>
    </source>
</evidence>
<accession>A0A2A2XND2</accession>
<dbReference type="Proteomes" id="UP000284508">
    <property type="component" value="Unassembled WGS sequence"/>
</dbReference>
<evidence type="ECO:0000313" key="2">
    <source>
        <dbReference type="EMBL" id="HAJ5959743.1"/>
    </source>
</evidence>
<dbReference type="EMBL" id="MRVZ01000077">
    <property type="protein sequence ID" value="PAU19386.1"/>
    <property type="molecule type" value="Genomic_DNA"/>
</dbReference>
<evidence type="ECO:0000313" key="11">
    <source>
        <dbReference type="EMBL" id="QED73396.1"/>
    </source>
</evidence>
<evidence type="ECO:0000313" key="31">
    <source>
        <dbReference type="Proteomes" id="UP000359125"/>
    </source>
</evidence>
<evidence type="ECO:0000313" key="19">
    <source>
        <dbReference type="Proteomes" id="UP000197270"/>
    </source>
</evidence>
<evidence type="ECO:0000313" key="15">
    <source>
        <dbReference type="EMBL" id="RXD09598.1"/>
    </source>
</evidence>
<dbReference type="Proteomes" id="UP000197270">
    <property type="component" value="Unassembled WGS sequence"/>
</dbReference>
<keyword evidence="1" id="KW-0946">Virion</keyword>
<evidence type="ECO:0000313" key="9">
    <source>
        <dbReference type="EMBL" id="PZT65544.1"/>
    </source>
</evidence>
<reference evidence="1" key="6">
    <citation type="submission" date="2018-05" db="EMBL/GenBank/DDBJ databases">
        <authorList>
            <person name="Ashton P.M."/>
            <person name="Dallman T."/>
            <person name="Nair S."/>
            <person name="De Pinna E."/>
            <person name="Peters T."/>
            <person name="Grant K."/>
        </authorList>
    </citation>
    <scope>NUCLEOTIDE SEQUENCE</scope>
    <source>
        <strain evidence="1">412057</strain>
        <strain evidence="3">462023</strain>
    </source>
</reference>
<reference evidence="2" key="4">
    <citation type="journal article" date="2018" name="Genome Biol.">
        <title>SKESA: strategic k-mer extension for scrupulous assemblies.</title>
        <authorList>
            <person name="Souvorov A."/>
            <person name="Agarwala R."/>
            <person name="Lipman D.J."/>
        </authorList>
    </citation>
    <scope>NUCLEOTIDE SEQUENCE [LARGE SCALE GENOMIC DNA]</scope>
    <source>
        <strain evidence="2">EuSCAPE_DE065</strain>
    </source>
</reference>
<dbReference type="Proteomes" id="UP000321299">
    <property type="component" value="Chromosome"/>
</dbReference>
<evidence type="ECO:0000313" key="32">
    <source>
        <dbReference type="Proteomes" id="UP000392867"/>
    </source>
</evidence>
<reference evidence="16 27" key="14">
    <citation type="submission" date="2019-02" db="EMBL/GenBank/DDBJ databases">
        <authorList>
            <person name="Slukin P."/>
            <person name="Fursova N."/>
            <person name="Ermolenko Z."/>
            <person name="Mayskaya N."/>
            <person name="Kislichkina A."/>
            <person name="Mukhina T."/>
            <person name="Sizova A."/>
            <person name="Bogun A."/>
        </authorList>
    </citation>
    <scope>NUCLEOTIDE SEQUENCE [LARGE SCALE GENOMIC DNA]</scope>
    <source>
        <strain evidence="16">SCPM-O-B-8431</strain>
        <strain evidence="27">SCPM-O-B-8431(U15)</strain>
    </source>
</reference>
<dbReference type="Proteomes" id="UP000392867">
    <property type="component" value="Unassembled WGS sequence"/>
</dbReference>
<evidence type="ECO:0000313" key="14">
    <source>
        <dbReference type="EMBL" id="RRL40280.1"/>
    </source>
</evidence>
<reference evidence="11 30" key="16">
    <citation type="submission" date="2019-08" db="EMBL/GenBank/DDBJ databases">
        <title>Plasmid- and chromosome-located mcr-3 in mcr-1-positive Escherichia coli from diseased swine, Taiwan.</title>
        <authorList>
            <person name="Hsu C.-Y."/>
            <person name="Huang W.-C."/>
            <person name="Lauderdale T.-L."/>
        </authorList>
    </citation>
    <scope>NUCLEOTIDE SEQUENCE [LARGE SCALE GENOMIC DNA]</scope>
    <source>
        <strain evidence="11 30">NCYU-26-73</strain>
    </source>
</reference>
<dbReference type="Proteomes" id="UP000288730">
    <property type="component" value="Unassembled WGS sequence"/>
</dbReference>
<gene>
    <name evidence="8" type="ORF">BTQ06_19775</name>
    <name evidence="18" type="ORF">C9160_25375</name>
    <name evidence="17" type="ORF">C9194_23425</name>
    <name evidence="7" type="ORF">CCS08_16025</name>
    <name evidence="13" type="ORF">D3C88_15330</name>
    <name evidence="10" type="ORF">DIV22_20260</name>
    <name evidence="1" type="ORF">DL968_09495</name>
    <name evidence="9" type="ORF">DNQ45_15905</name>
    <name evidence="3" type="ORF">DNX30_12620</name>
    <name evidence="12" type="ORF">DTL43_25400</name>
    <name evidence="14" type="ORF">DU321_23760</name>
    <name evidence="5" type="ORF">EIZ93_27045</name>
    <name evidence="15" type="ORF">EPS76_23450</name>
    <name evidence="16" type="ORF">EWK56_25820</name>
    <name evidence="6" type="ORF">FPI65_32735</name>
    <name evidence="11" type="ORF">FTV93_03085</name>
    <name evidence="4" type="ORF">FVB16_10460</name>
    <name evidence="2" type="ORF">HMV95_15930</name>
</gene>
<dbReference type="EMBL" id="VOTT01000155">
    <property type="protein sequence ID" value="MPU49248.1"/>
    <property type="molecule type" value="Genomic_DNA"/>
</dbReference>
<reference evidence="9 22" key="7">
    <citation type="submission" date="2018-06" db="EMBL/GenBank/DDBJ databases">
        <title>Draft genome sequence of mcr-1-harboring Escherichia coli isolated from wound infection of a hospitalized patient, in Bolivia.</title>
        <authorList>
            <person name="Munoz M.E."/>
            <person name="Moura Q."/>
            <person name="Ventura P.R.M."/>
            <person name="Bustos L.R."/>
            <person name="Ovando B.G."/>
            <person name="Terrazas D.I.V."/>
            <person name="Yarhui N.B."/>
            <person name="Cerdeira L."/>
            <person name="Lincopan N."/>
        </authorList>
    </citation>
    <scope>NUCLEOTIDE SEQUENCE [LARGE SCALE GENOMIC DNA]</scope>
    <source>
        <strain evidence="9 22">EcMLT</strain>
    </source>
</reference>
<evidence type="ECO:0000313" key="18">
    <source>
        <dbReference type="EMBL" id="TJH15722.1"/>
    </source>
</evidence>
<dbReference type="EMBL" id="DABHXT010000025">
    <property type="protein sequence ID" value="HAJ5959743.1"/>
    <property type="molecule type" value="Genomic_DNA"/>
</dbReference>
<dbReference type="EMBL" id="CP042615">
    <property type="protein sequence ID" value="QED73396.1"/>
    <property type="molecule type" value="Genomic_DNA"/>
</dbReference>
<dbReference type="EMBL" id="QXHA01001099">
    <property type="protein sequence ID" value="RIB41055.1"/>
    <property type="molecule type" value="Genomic_DNA"/>
</dbReference>
<dbReference type="EMBL" id="RRVG01000043">
    <property type="protein sequence ID" value="RRL40280.1"/>
    <property type="molecule type" value="Genomic_DNA"/>
</dbReference>
<dbReference type="EMBL" id="SCJN01000289">
    <property type="protein sequence ID" value="RXD09598.1"/>
    <property type="molecule type" value="Genomic_DNA"/>
</dbReference>
<evidence type="ECO:0000313" key="8">
    <source>
        <dbReference type="EMBL" id="PAU19386.1"/>
    </source>
</evidence>
<sequence length="45" mass="5261">MAYEPCQGVIIGIMPQHVLSKNVLRLDAIFSLKRKTLLQYLEPWF</sequence>
<dbReference type="EMBL" id="NHTF01000046">
    <property type="protein sequence ID" value="OWW54446.1"/>
    <property type="molecule type" value="Genomic_DNA"/>
</dbReference>
<evidence type="ECO:0000313" key="33">
    <source>
        <dbReference type="Proteomes" id="UP000471490"/>
    </source>
</evidence>
<evidence type="ECO:0000313" key="1">
    <source>
        <dbReference type="EMBL" id="EGE1987871.1"/>
    </source>
</evidence>
<reference evidence="28 29" key="10">
    <citation type="submission" date="2018-12" db="EMBL/GenBank/DDBJ databases">
        <title>Food and Water Safety Consortium.</title>
        <authorList>
            <person name="Tyson S."/>
            <person name="Peterson C.-L."/>
            <person name="Olson A."/>
            <person name="Tyler S."/>
            <person name="Cabral J."/>
            <person name="Lynch T."/>
            <person name="Knox N."/>
            <person name="Van Domselaar G."/>
            <person name="Graham M."/>
        </authorList>
    </citation>
    <scope>NUCLEOTIDE SEQUENCE [LARGE SCALE GENOMIC DNA]</scope>
    <source>
        <strain evidence="18 29">FWSEC0384</strain>
        <strain evidence="17 28">FWSEC0419</strain>
    </source>
</reference>
<reference evidence="11 30" key="17">
    <citation type="submission" date="2019-08" db="EMBL/GenBank/DDBJ databases">
        <authorList>
            <person name="Chen F.-J."/>
            <person name="Wu H.-C."/>
            <person name="Liao Y.-C."/>
            <person name="Kuo S.-C."/>
        </authorList>
    </citation>
    <scope>NUCLEOTIDE SEQUENCE [LARGE SCALE GENOMIC DNA]</scope>
    <source>
        <strain evidence="11 30">NCYU-26-73</strain>
    </source>
</reference>
<evidence type="ECO:0000313" key="27">
    <source>
        <dbReference type="Proteomes" id="UP000291778"/>
    </source>
</evidence>
<dbReference type="Proteomes" id="UP000305093">
    <property type="component" value="Unassembled WGS sequence"/>
</dbReference>
<dbReference type="EMBL" id="VLTB01000741">
    <property type="protein sequence ID" value="NDR95837.1"/>
    <property type="molecule type" value="Genomic_DNA"/>
</dbReference>
<evidence type="ECO:0000313" key="29">
    <source>
        <dbReference type="Proteomes" id="UP000306700"/>
    </source>
</evidence>
<keyword evidence="1" id="KW-0543">Viral nucleoprotein</keyword>
<dbReference type="EMBL" id="RRNI01000056">
    <property type="protein sequence ID" value="TJH15722.1"/>
    <property type="molecule type" value="Genomic_DNA"/>
</dbReference>
<evidence type="ECO:0000313" key="6">
    <source>
        <dbReference type="EMBL" id="NDR95837.1"/>
    </source>
</evidence>
<dbReference type="Proteomes" id="UP000471490">
    <property type="component" value="Unassembled WGS sequence"/>
</dbReference>
<evidence type="ECO:0000313" key="24">
    <source>
        <dbReference type="Proteomes" id="UP000272662"/>
    </source>
</evidence>
<name>A0A1L7AVB3_ECOLX</name>
<reference evidence="7 19" key="2">
    <citation type="submission" date="2017-05" db="EMBL/GenBank/DDBJ databases">
        <title>Sequencing of Escherichia coli that cause persistent and transient Mastitis.</title>
        <authorList>
            <person name="Thacker T.C."/>
            <person name="Lippolis J.D."/>
            <person name="Brunelle B.W."/>
            <person name="Casey T.A."/>
            <person name="Reinhardt T.A."/>
            <person name="Sacco R.E."/>
            <person name="Holman D.B."/>
        </authorList>
    </citation>
    <scope>NUCLEOTIDE SEQUENCE [LARGE SCALE GENOMIC DNA]</scope>
    <source>
        <strain evidence="7 19">ECA-B</strain>
    </source>
</reference>
<accession>A0A1L7AVB3</accession>
<reference evidence="4 32" key="15">
    <citation type="submission" date="2019-08" db="EMBL/GenBank/DDBJ databases">
        <title>Identification of Water Treatment Resistant and Multidrug Resistant Urinary Pathogenic Escherichia coli in Wastewater.</title>
        <authorList>
            <person name="Neumann N."/>
        </authorList>
    </citation>
    <scope>NUCLEOTIDE SEQUENCE [LARGE SCALE GENOMIC DNA]</scope>
    <source>
        <strain evidence="4 32">WU2356</strain>
    </source>
</reference>
<dbReference type="Proteomes" id="UP000248865">
    <property type="component" value="Unassembled WGS sequence"/>
</dbReference>
<evidence type="ECO:0000313" key="3">
    <source>
        <dbReference type="EMBL" id="MJL93594.1"/>
    </source>
</evidence>
<evidence type="ECO:0000313" key="22">
    <source>
        <dbReference type="Proteomes" id="UP000249482"/>
    </source>
</evidence>
<evidence type="ECO:0000313" key="17">
    <source>
        <dbReference type="EMBL" id="TJF60754.1"/>
    </source>
</evidence>
<evidence type="ECO:0000313" key="23">
    <source>
        <dbReference type="Proteomes" id="UP000253687"/>
    </source>
</evidence>
<dbReference type="EMBL" id="RYCF01000311">
    <property type="protein sequence ID" value="MQK27793.1"/>
    <property type="molecule type" value="Genomic_DNA"/>
</dbReference>
<evidence type="ECO:0000313" key="12">
    <source>
        <dbReference type="EMBL" id="RDA31943.1"/>
    </source>
</evidence>
<dbReference type="GeneID" id="93779503"/>
<proteinExistence type="predicted"/>
<dbReference type="EMBL" id="QFSS01000224">
    <property type="protein sequence ID" value="PZZ63880.1"/>
    <property type="molecule type" value="Genomic_DNA"/>
</dbReference>
<reference evidence="2" key="11">
    <citation type="submission" date="2018-12" db="EMBL/GenBank/DDBJ databases">
        <authorList>
            <consortium name="NCBI Pathogen Detection Project"/>
        </authorList>
    </citation>
    <scope>NUCLEOTIDE SEQUENCE</scope>
    <source>
        <strain evidence="2">EuSCAPE_DE065</strain>
    </source>
</reference>
<reference evidence="12 23" key="8">
    <citation type="submission" date="2018-07" db="EMBL/GenBank/DDBJ databases">
        <title>Whole Genome Sequence Analysis of Avian Pathogenic E. coli - An Australian Perspective.</title>
        <authorList>
            <person name="Cummins M.L."/>
            <person name="Reid C.J."/>
            <person name="Roy Chowdhury P."/>
            <person name="Bushell R."/>
            <person name="Esbert N."/>
            <person name="Tivendale K.A."/>
            <person name="Noormohammadi A.H."/>
            <person name="Islam S."/>
            <person name="Marenda M.S."/>
            <person name="Browning G.F."/>
            <person name="Markham P.F."/>
            <person name="Djordjevic S.P."/>
        </authorList>
    </citation>
    <scope>NUCLEOTIDE SEQUENCE [LARGE SCALE GENOMIC DNA]</scope>
    <source>
        <strain evidence="12 23">AVC211</strain>
    </source>
</reference>
<dbReference type="EMBL" id="SERV01000029">
    <property type="protein sequence ID" value="RYL77043.1"/>
    <property type="molecule type" value="Genomic_DNA"/>
</dbReference>
<protein>
    <submittedName>
        <fullName evidence="16">Nucleocapsid protein</fullName>
    </submittedName>
</protein>
<evidence type="ECO:0000313" key="7">
    <source>
        <dbReference type="EMBL" id="OWW54446.1"/>
    </source>
</evidence>
<dbReference type="EMBL" id="QOGZ01000061">
    <property type="protein sequence ID" value="RDA31943.1"/>
    <property type="molecule type" value="Genomic_DNA"/>
</dbReference>
<dbReference type="EMBL" id="AAVTXU010000028">
    <property type="protein sequence ID" value="EGE1987871.1"/>
    <property type="molecule type" value="Genomic_DNA"/>
</dbReference>
<evidence type="ECO:0000313" key="21">
    <source>
        <dbReference type="Proteomes" id="UP000248865"/>
    </source>
</evidence>
<dbReference type="EMBL" id="RTJF01000012">
    <property type="protein sequence ID" value="MJL93594.1"/>
    <property type="molecule type" value="Genomic_DNA"/>
</dbReference>
<reference evidence="5 31" key="12">
    <citation type="journal article" date="2019" name="Environ. Health Perspect.">
        <title>Inter-host Transmission of Carbapenemase-Producing Escherichia coli among Humans and Backyard Animals.</title>
        <authorList>
            <person name="Li J."/>
            <person name="Bi Z."/>
            <person name="Ma S."/>
            <person name="Chen B."/>
            <person name="Cai C."/>
            <person name="He J."/>
            <person name="Schwarz S."/>
            <person name="Sun C."/>
            <person name="Zhou Y."/>
            <person name="Yin J."/>
            <person name="Hulth A."/>
            <person name="Wang Y."/>
            <person name="Shen Z."/>
            <person name="Wang S."/>
            <person name="Wu C."/>
            <person name="Nilsson L.E."/>
            <person name="Walsh T.R."/>
            <person name="Borjesson S."/>
            <person name="Shen J."/>
            <person name="Sun Q."/>
            <person name="Wang Y."/>
        </authorList>
    </citation>
    <scope>NUCLEOTIDE SEQUENCE [LARGE SCALE GENOMIC DNA]</scope>
    <source>
        <strain evidence="5 31">A016f</strain>
    </source>
</reference>
<dbReference type="RefSeq" id="WP_001309429.1">
    <property type="nucleotide sequence ID" value="NZ_AP017617.1"/>
</dbReference>
<dbReference type="Proteomes" id="UP000253687">
    <property type="component" value="Unassembled WGS sequence"/>
</dbReference>
<evidence type="ECO:0000313" key="4">
    <source>
        <dbReference type="EMBL" id="MPU49248.1"/>
    </source>
</evidence>
<evidence type="ECO:0000313" key="5">
    <source>
        <dbReference type="EMBL" id="MQK27793.1"/>
    </source>
</evidence>
<dbReference type="Proteomes" id="UP000272662">
    <property type="component" value="Unassembled WGS sequence"/>
</dbReference>
<dbReference type="Proteomes" id="UP000885382">
    <property type="component" value="Unassembled WGS sequence"/>
</dbReference>
<evidence type="ECO:0000313" key="26">
    <source>
        <dbReference type="Proteomes" id="UP000288730"/>
    </source>
</evidence>
<organism evidence="16 27">
    <name type="scientific">Escherichia coli</name>
    <dbReference type="NCBI Taxonomy" id="562"/>
    <lineage>
        <taxon>Bacteria</taxon>
        <taxon>Pseudomonadati</taxon>
        <taxon>Pseudomonadota</taxon>
        <taxon>Gammaproteobacteria</taxon>
        <taxon>Enterobacterales</taxon>
        <taxon>Enterobacteriaceae</taxon>
        <taxon>Escherichia</taxon>
    </lineage>
</organism>
<evidence type="ECO:0000313" key="16">
    <source>
        <dbReference type="EMBL" id="RYL77043.1"/>
    </source>
</evidence>
<reference evidence="14 24" key="9">
    <citation type="submission" date="2018-11" db="EMBL/GenBank/DDBJ databases">
        <title>E. coli isolates of the female bladder.</title>
        <authorList>
            <person name="Garretto A."/>
            <person name="Miller-Ensminger T."/>
            <person name="Wolfe A.J."/>
            <person name="Putonti C."/>
        </authorList>
    </citation>
    <scope>NUCLEOTIDE SEQUENCE [LARGE SCALE GENOMIC DNA]</scope>
    <source>
        <strain evidence="14 24">UMB1727</strain>
    </source>
</reference>
<dbReference type="EMBL" id="QKWZ01000424">
    <property type="protein sequence ID" value="PZT65544.1"/>
    <property type="molecule type" value="Genomic_DNA"/>
</dbReference>
<dbReference type="Proteomes" id="UP000249482">
    <property type="component" value="Unassembled WGS sequence"/>
</dbReference>